<dbReference type="InterPro" id="IPR043129">
    <property type="entry name" value="ATPase_NBD"/>
</dbReference>
<evidence type="ECO:0000256" key="3">
    <source>
        <dbReference type="ARBA" id="ARBA00022993"/>
    </source>
</evidence>
<dbReference type="PANTHER" id="PTHR12280">
    <property type="entry name" value="PANTOTHENATE KINASE"/>
    <property type="match status" value="1"/>
</dbReference>
<dbReference type="Gene3D" id="3.30.420.40">
    <property type="match status" value="1"/>
</dbReference>
<evidence type="ECO:0000256" key="2">
    <source>
        <dbReference type="ARBA" id="ARBA00022840"/>
    </source>
</evidence>
<feature type="non-terminal residue" evidence="4">
    <location>
        <position position="251"/>
    </location>
</feature>
<dbReference type="SUPFAM" id="SSF53067">
    <property type="entry name" value="Actin-like ATPase domain"/>
    <property type="match status" value="2"/>
</dbReference>
<dbReference type="AlphaFoldDB" id="A0AAV2RZD1"/>
<dbReference type="EMBL" id="CAXKWB010040047">
    <property type="protein sequence ID" value="CAL4154221.1"/>
    <property type="molecule type" value="Genomic_DNA"/>
</dbReference>
<dbReference type="GO" id="GO:0005829">
    <property type="term" value="C:cytosol"/>
    <property type="evidence" value="ECO:0007669"/>
    <property type="project" value="TreeGrafter"/>
</dbReference>
<comment type="caution">
    <text evidence="4">The sequence shown here is derived from an EMBL/GenBank/DDBJ whole genome shotgun (WGS) entry which is preliminary data.</text>
</comment>
<keyword evidence="2" id="KW-0067">ATP-binding</keyword>
<dbReference type="Proteomes" id="UP001497623">
    <property type="component" value="Unassembled WGS sequence"/>
</dbReference>
<dbReference type="GO" id="GO:0005634">
    <property type="term" value="C:nucleus"/>
    <property type="evidence" value="ECO:0007669"/>
    <property type="project" value="TreeGrafter"/>
</dbReference>
<evidence type="ECO:0008006" key="6">
    <source>
        <dbReference type="Google" id="ProtNLM"/>
    </source>
</evidence>
<dbReference type="Pfam" id="PF03630">
    <property type="entry name" value="Fumble"/>
    <property type="match status" value="1"/>
</dbReference>
<dbReference type="InterPro" id="IPR004567">
    <property type="entry name" value="Type_II_PanK"/>
</dbReference>
<sequence length="251" mass="28367">MVYKHTTANVHLCAAQYLRYVIIPETLFNMYMGGSLSKIAYYSTVSHRKVLYKSDGKTLIDGTDCQYERSDIERLHFVKFETKYIEQCLEFIRVHLLSNKESMNGKSIKVTGGGAYKYAELIQQKLGLTVEKEDEIECLMKGCNFLLQNIQDEQFSFTRHSNGQAEYNFLNAEPNIFPYLLVNIGSGVSIMKVESKEKYERIGGTSMGGGTFWGLGSLLTKAKGFDELLELAGEGDHRNVDLLVKDIYGGD</sequence>
<evidence type="ECO:0000313" key="4">
    <source>
        <dbReference type="EMBL" id="CAL4154221.1"/>
    </source>
</evidence>
<evidence type="ECO:0000313" key="5">
    <source>
        <dbReference type="Proteomes" id="UP001497623"/>
    </source>
</evidence>
<dbReference type="GO" id="GO:0004594">
    <property type="term" value="F:pantothenate kinase activity"/>
    <property type="evidence" value="ECO:0007669"/>
    <property type="project" value="TreeGrafter"/>
</dbReference>
<reference evidence="4 5" key="1">
    <citation type="submission" date="2024-05" db="EMBL/GenBank/DDBJ databases">
        <authorList>
            <person name="Wallberg A."/>
        </authorList>
    </citation>
    <scope>NUCLEOTIDE SEQUENCE [LARGE SCALE GENOMIC DNA]</scope>
</reference>
<keyword evidence="1" id="KW-0547">Nucleotide-binding</keyword>
<dbReference type="PANTHER" id="PTHR12280:SF20">
    <property type="entry name" value="4'-PHOSPHOPANTETHEINE PHOSPHATASE"/>
    <property type="match status" value="1"/>
</dbReference>
<name>A0AAV2RZD1_MEGNR</name>
<dbReference type="Gene3D" id="3.30.420.510">
    <property type="match status" value="1"/>
</dbReference>
<dbReference type="GO" id="GO:0015937">
    <property type="term" value="P:coenzyme A biosynthetic process"/>
    <property type="evidence" value="ECO:0007669"/>
    <property type="project" value="UniProtKB-KW"/>
</dbReference>
<proteinExistence type="predicted"/>
<dbReference type="GO" id="GO:0005524">
    <property type="term" value="F:ATP binding"/>
    <property type="evidence" value="ECO:0007669"/>
    <property type="project" value="UniProtKB-KW"/>
</dbReference>
<protein>
    <recommendedName>
        <fullName evidence="6">Pantothenate kinase</fullName>
    </recommendedName>
</protein>
<keyword evidence="3" id="KW-0173">Coenzyme A biosynthesis</keyword>
<gene>
    <name evidence="4" type="ORF">MNOR_LOCUS31295</name>
</gene>
<accession>A0AAV2RZD1</accession>
<evidence type="ECO:0000256" key="1">
    <source>
        <dbReference type="ARBA" id="ARBA00022741"/>
    </source>
</evidence>
<organism evidence="4 5">
    <name type="scientific">Meganyctiphanes norvegica</name>
    <name type="common">Northern krill</name>
    <name type="synonym">Thysanopoda norvegica</name>
    <dbReference type="NCBI Taxonomy" id="48144"/>
    <lineage>
        <taxon>Eukaryota</taxon>
        <taxon>Metazoa</taxon>
        <taxon>Ecdysozoa</taxon>
        <taxon>Arthropoda</taxon>
        <taxon>Crustacea</taxon>
        <taxon>Multicrustacea</taxon>
        <taxon>Malacostraca</taxon>
        <taxon>Eumalacostraca</taxon>
        <taxon>Eucarida</taxon>
        <taxon>Euphausiacea</taxon>
        <taxon>Euphausiidae</taxon>
        <taxon>Meganyctiphanes</taxon>
    </lineage>
</organism>
<keyword evidence="5" id="KW-1185">Reference proteome</keyword>